<feature type="non-terminal residue" evidence="1">
    <location>
        <position position="1"/>
    </location>
</feature>
<organism evidence="1 2">
    <name type="scientific">Paramuricea clavata</name>
    <name type="common">Red gorgonian</name>
    <name type="synonym">Violescent sea-whip</name>
    <dbReference type="NCBI Taxonomy" id="317549"/>
    <lineage>
        <taxon>Eukaryota</taxon>
        <taxon>Metazoa</taxon>
        <taxon>Cnidaria</taxon>
        <taxon>Anthozoa</taxon>
        <taxon>Octocorallia</taxon>
        <taxon>Malacalcyonacea</taxon>
        <taxon>Plexauridae</taxon>
        <taxon>Paramuricea</taxon>
    </lineage>
</organism>
<gene>
    <name evidence="1" type="ORF">PACLA_8A051308</name>
</gene>
<dbReference type="Pfam" id="PF00041">
    <property type="entry name" value="fn3"/>
    <property type="match status" value="1"/>
</dbReference>
<dbReference type="SMART" id="SM01411">
    <property type="entry name" value="Ephrin_rec_like"/>
    <property type="match status" value="3"/>
</dbReference>
<dbReference type="SMART" id="SM00060">
    <property type="entry name" value="FN3"/>
    <property type="match status" value="1"/>
</dbReference>
<accession>A0A7D9LXB2</accession>
<dbReference type="SUPFAM" id="SSF49265">
    <property type="entry name" value="Fibronectin type III"/>
    <property type="match status" value="1"/>
</dbReference>
<protein>
    <submittedName>
        <fullName evidence="1">CAP-Gly domain-containing linker 1</fullName>
    </submittedName>
</protein>
<evidence type="ECO:0000313" key="2">
    <source>
        <dbReference type="Proteomes" id="UP001152795"/>
    </source>
</evidence>
<dbReference type="PANTHER" id="PTHR46104:SF1">
    <property type="entry name" value="GENE 9195-RELATED"/>
    <property type="match status" value="1"/>
</dbReference>
<dbReference type="Gene3D" id="2.10.50.10">
    <property type="entry name" value="Tumor Necrosis Factor Receptor, subunit A, domain 2"/>
    <property type="match status" value="1"/>
</dbReference>
<evidence type="ECO:0000313" key="1">
    <source>
        <dbReference type="EMBL" id="CAB4040613.1"/>
    </source>
</evidence>
<dbReference type="OrthoDB" id="5988507at2759"/>
<dbReference type="Proteomes" id="UP001152795">
    <property type="component" value="Unassembled WGS sequence"/>
</dbReference>
<dbReference type="InterPro" id="IPR009030">
    <property type="entry name" value="Growth_fac_rcpt_cys_sf"/>
</dbReference>
<dbReference type="InterPro" id="IPR036116">
    <property type="entry name" value="FN3_sf"/>
</dbReference>
<dbReference type="PANTHER" id="PTHR46104">
    <property type="entry name" value="GENE 9195-RELATED-RELATED"/>
    <property type="match status" value="1"/>
</dbReference>
<dbReference type="CDD" id="cd00063">
    <property type="entry name" value="FN3"/>
    <property type="match status" value="1"/>
</dbReference>
<sequence length="299" mass="31892">PKSGPNITQINATSSTSIAVTWGVAPAEDTNGIITHYFVCYKPQTSSNDICSVTKRLNGVNNRSTVLNGLNEFTNYEVAIQAATSKGNGTHGAIKNVKTLQDGSKTPRDCRSGSFTNTSRSSICQECPERYYCIPNNVTAGDPQSGYHACPRGYYCPPGTGLDWKSCPKGSYSNSTGLSVESECEPCDGGFYCDKLNATKPTAHCHGGYYCESGVDRPDPIHSGNATNFSNNCSIYGYHTGFGGICPVGYYCPHGSVTPVGCPDGSYQDQPGKTYCKSCPAGYYCQNNASSYVSNECPV</sequence>
<name>A0A7D9LXB2_PARCT</name>
<dbReference type="EMBL" id="CACRXK020027036">
    <property type="protein sequence ID" value="CAB4040613.1"/>
    <property type="molecule type" value="Genomic_DNA"/>
</dbReference>
<dbReference type="PROSITE" id="PS50853">
    <property type="entry name" value="FN3"/>
    <property type="match status" value="1"/>
</dbReference>
<proteinExistence type="predicted"/>
<comment type="caution">
    <text evidence="1">The sequence shown here is derived from an EMBL/GenBank/DDBJ whole genome shotgun (WGS) entry which is preliminary data.</text>
</comment>
<feature type="non-terminal residue" evidence="1">
    <location>
        <position position="299"/>
    </location>
</feature>
<keyword evidence="2" id="KW-1185">Reference proteome</keyword>
<dbReference type="Gene3D" id="2.60.40.10">
    <property type="entry name" value="Immunoglobulins"/>
    <property type="match status" value="1"/>
</dbReference>
<dbReference type="InterPro" id="IPR003961">
    <property type="entry name" value="FN3_dom"/>
</dbReference>
<dbReference type="AlphaFoldDB" id="A0A7D9LXB2"/>
<dbReference type="InterPro" id="IPR013783">
    <property type="entry name" value="Ig-like_fold"/>
</dbReference>
<dbReference type="SUPFAM" id="SSF57184">
    <property type="entry name" value="Growth factor receptor domain"/>
    <property type="match status" value="1"/>
</dbReference>
<reference evidence="1" key="1">
    <citation type="submission" date="2020-04" db="EMBL/GenBank/DDBJ databases">
        <authorList>
            <person name="Alioto T."/>
            <person name="Alioto T."/>
            <person name="Gomez Garrido J."/>
        </authorList>
    </citation>
    <scope>NUCLEOTIDE SEQUENCE</scope>
    <source>
        <strain evidence="1">A484AB</strain>
    </source>
</reference>